<comment type="caution">
    <text evidence="2">The sequence shown here is derived from an EMBL/GenBank/DDBJ whole genome shotgun (WGS) entry which is preliminary data.</text>
</comment>
<dbReference type="AlphaFoldDB" id="A0AAD6VN81"/>
<organism evidence="2 3">
    <name type="scientific">Mycena pura</name>
    <dbReference type="NCBI Taxonomy" id="153505"/>
    <lineage>
        <taxon>Eukaryota</taxon>
        <taxon>Fungi</taxon>
        <taxon>Dikarya</taxon>
        <taxon>Basidiomycota</taxon>
        <taxon>Agaricomycotina</taxon>
        <taxon>Agaricomycetes</taxon>
        <taxon>Agaricomycetidae</taxon>
        <taxon>Agaricales</taxon>
        <taxon>Marasmiineae</taxon>
        <taxon>Mycenaceae</taxon>
        <taxon>Mycena</taxon>
    </lineage>
</organism>
<feature type="region of interest" description="Disordered" evidence="1">
    <location>
        <begin position="1025"/>
        <end position="1121"/>
    </location>
</feature>
<evidence type="ECO:0000313" key="3">
    <source>
        <dbReference type="Proteomes" id="UP001219525"/>
    </source>
</evidence>
<dbReference type="EMBL" id="JARJCW010000014">
    <property type="protein sequence ID" value="KAJ7217152.1"/>
    <property type="molecule type" value="Genomic_DNA"/>
</dbReference>
<reference evidence="2" key="1">
    <citation type="submission" date="2023-03" db="EMBL/GenBank/DDBJ databases">
        <title>Massive genome expansion in bonnet fungi (Mycena s.s.) driven by repeated elements and novel gene families across ecological guilds.</title>
        <authorList>
            <consortium name="Lawrence Berkeley National Laboratory"/>
            <person name="Harder C.B."/>
            <person name="Miyauchi S."/>
            <person name="Viragh M."/>
            <person name="Kuo A."/>
            <person name="Thoen E."/>
            <person name="Andreopoulos B."/>
            <person name="Lu D."/>
            <person name="Skrede I."/>
            <person name="Drula E."/>
            <person name="Henrissat B."/>
            <person name="Morin E."/>
            <person name="Kohler A."/>
            <person name="Barry K."/>
            <person name="LaButti K."/>
            <person name="Morin E."/>
            <person name="Salamov A."/>
            <person name="Lipzen A."/>
            <person name="Mereny Z."/>
            <person name="Hegedus B."/>
            <person name="Baldrian P."/>
            <person name="Stursova M."/>
            <person name="Weitz H."/>
            <person name="Taylor A."/>
            <person name="Grigoriev I.V."/>
            <person name="Nagy L.G."/>
            <person name="Martin F."/>
            <person name="Kauserud H."/>
        </authorList>
    </citation>
    <scope>NUCLEOTIDE SEQUENCE</scope>
    <source>
        <strain evidence="2">9144</strain>
    </source>
</reference>
<evidence type="ECO:0000313" key="2">
    <source>
        <dbReference type="EMBL" id="KAJ7217152.1"/>
    </source>
</evidence>
<feature type="compositionally biased region" description="Acidic residues" evidence="1">
    <location>
        <begin position="1094"/>
        <end position="1121"/>
    </location>
</feature>
<name>A0AAD6VN81_9AGAR</name>
<feature type="non-terminal residue" evidence="2">
    <location>
        <position position="1"/>
    </location>
</feature>
<feature type="region of interest" description="Disordered" evidence="1">
    <location>
        <begin position="632"/>
        <end position="669"/>
    </location>
</feature>
<feature type="compositionally biased region" description="Basic residues" evidence="1">
    <location>
        <begin position="637"/>
        <end position="646"/>
    </location>
</feature>
<dbReference type="Pfam" id="PF18759">
    <property type="entry name" value="Plavaka"/>
    <property type="match status" value="1"/>
</dbReference>
<gene>
    <name evidence="2" type="ORF">GGX14DRAFT_358244</name>
</gene>
<feature type="compositionally biased region" description="Acidic residues" evidence="1">
    <location>
        <begin position="1067"/>
        <end position="1086"/>
    </location>
</feature>
<proteinExistence type="predicted"/>
<dbReference type="Proteomes" id="UP001219525">
    <property type="component" value="Unassembled WGS sequence"/>
</dbReference>
<protein>
    <submittedName>
        <fullName evidence="2">Uncharacterized protein</fullName>
    </submittedName>
</protein>
<evidence type="ECO:0000256" key="1">
    <source>
        <dbReference type="SAM" id="MobiDB-lite"/>
    </source>
</evidence>
<keyword evidence="3" id="KW-1185">Reference proteome</keyword>
<sequence>RRPKRFEDAIPEKPAPVVVAQQPEPELEVPTIRRVILHVRDTMQTALNRFGVFREYPHRPSHDPDSTIRAEDLANFPVHEESLENEQTNCTQPPPPWPFKIMTHFNFMGWLNSGSNMKSEGEAQRLIDEVLLQPDTSIEDFRGLNVSRMNKRLDQASSLDAPWNRDGWKEVEVPIQIPVGKNKPAETFEVPELHRRSIVEIIKTTFADPISRNFHLTPFKRLCESTGVVTRLYDEVYTSDAWIKAHDDLQKQPHEPDCKRERVIAGLMFWSDSTHLADFGTAKAWPIYMYFANLSKYIRARPTSGACHHVAYIPSLPDKIVDFIKDFAGKSRRKKLMTHCRRELMQQIWRFLLDDEFKHTYRHGIVIKCFDGVERRVYPRIFTYSADYPEKVLLATILDKGFCLCPRCLVHVDNLDEMGSPRDMRSRLTKLRTYFWDKVEYARKAIYEAGHAIGSKWVENLLQEFSLIPTINAFSELLRPYGAEMFPLLVVDLMHEFELGVWKAVFIHTIRILHTLPNAVVIFDERFRMVPTFGVDTIRKVNSNASERKKLAARDYEDYLQTIIPVIERLLPEPFNGMIMTMLFRLAEWHALAKLRMHTDDTLTRFKKSTTVIGKELRQFRDTTKAAFATKELPGKVRARRAKRQRRPQEPNQSQNQPTTGGNDEDAEPRGKFLNLATYKFHAIGDYPSTIPFVGTTDSFSTQIGELAHRLLKRLYRRTNKHNAIKQMAKLERRQIRLRKAREAADSPRKRHAHHIPFSQTKCHENTGVDVHHYISPSQNYRTHLYAFVNDEDPAKEDFIPKLKDHLLGRLLHRDFDGDEGQFSEEERATVRISNHSIYSVGTMRVNYTTYDMRRDQDTINPRTHPDVIVLSAETGRNAHPFWYARVLGIFHADVVHKGPQARNHGTQRMEFLWVRWFGVVPGYKSGFKVARLPKLGFVSYDDENTPAFGFLDPSLVLRGCYLVPAFADGKTTMLLPTVIPTIARPVGETEEWKNYYAIMWVDRDMFMRYLGGGIGHITQKTSLPADELPLDGPAGETELQAPDSDERPIVQRMNRGEALLPVSGDENIEDDAANDTDDEESDDYEDHPRDPDSESDEGEEDEEDADPEEGSDDDDGFADL</sequence>
<dbReference type="InterPro" id="IPR041078">
    <property type="entry name" value="Plavaka"/>
</dbReference>
<feature type="compositionally biased region" description="Polar residues" evidence="1">
    <location>
        <begin position="650"/>
        <end position="662"/>
    </location>
</feature>
<accession>A0AAD6VN81</accession>